<dbReference type="PROSITE" id="PS00518">
    <property type="entry name" value="ZF_RING_1"/>
    <property type="match status" value="1"/>
</dbReference>
<evidence type="ECO:0000259" key="6">
    <source>
        <dbReference type="PROSITE" id="PS50188"/>
    </source>
</evidence>
<dbReference type="Gene3D" id="2.60.120.920">
    <property type="match status" value="1"/>
</dbReference>
<dbReference type="CDD" id="cd16599">
    <property type="entry name" value="RING-HC_TRIM35_C-IV"/>
    <property type="match status" value="1"/>
</dbReference>
<protein>
    <submittedName>
        <fullName evidence="7">TRI35 protein</fullName>
    </submittedName>
</protein>
<evidence type="ECO:0000313" key="7">
    <source>
        <dbReference type="EMBL" id="NXM15561.1"/>
    </source>
</evidence>
<keyword evidence="1" id="KW-0479">Metal-binding</keyword>
<dbReference type="PRINTS" id="PR01407">
    <property type="entry name" value="BUTYPHLNCDUF"/>
</dbReference>
<name>A0A7L0YHS8_9PASE</name>
<dbReference type="InterPro" id="IPR003877">
    <property type="entry name" value="SPRY_dom"/>
</dbReference>
<accession>A0A7L0YHS8</accession>
<proteinExistence type="predicted"/>
<dbReference type="SMART" id="SM00184">
    <property type="entry name" value="RING"/>
    <property type="match status" value="1"/>
</dbReference>
<dbReference type="SMART" id="SM00589">
    <property type="entry name" value="PRY"/>
    <property type="match status" value="1"/>
</dbReference>
<dbReference type="PANTHER" id="PTHR24103">
    <property type="entry name" value="E3 UBIQUITIN-PROTEIN LIGASE TRIM"/>
    <property type="match status" value="1"/>
</dbReference>
<dbReference type="EMBL" id="VXBC01005622">
    <property type="protein sequence ID" value="NXM15561.1"/>
    <property type="molecule type" value="Genomic_DNA"/>
</dbReference>
<keyword evidence="8" id="KW-1185">Reference proteome</keyword>
<feature type="non-terminal residue" evidence="7">
    <location>
        <position position="1"/>
    </location>
</feature>
<dbReference type="InterPro" id="IPR001841">
    <property type="entry name" value="Znf_RING"/>
</dbReference>
<dbReference type="InterPro" id="IPR017907">
    <property type="entry name" value="Znf_RING_CS"/>
</dbReference>
<feature type="domain" description="B30.2/SPRY" evidence="6">
    <location>
        <begin position="264"/>
        <end position="457"/>
    </location>
</feature>
<evidence type="ECO:0000256" key="2">
    <source>
        <dbReference type="ARBA" id="ARBA00022771"/>
    </source>
</evidence>
<evidence type="ECO:0000256" key="1">
    <source>
        <dbReference type="ARBA" id="ARBA00022723"/>
    </source>
</evidence>
<dbReference type="InterPro" id="IPR001870">
    <property type="entry name" value="B30.2/SPRY"/>
</dbReference>
<reference evidence="7 8" key="1">
    <citation type="submission" date="2019-09" db="EMBL/GenBank/DDBJ databases">
        <title>Bird 10,000 Genomes (B10K) Project - Family phase.</title>
        <authorList>
            <person name="Zhang G."/>
        </authorList>
    </citation>
    <scope>NUCLEOTIDE SEQUENCE [LARGE SCALE GENOMIC DNA]</scope>
    <source>
        <strain evidence="7">B10K-DU-001-79</strain>
        <tissue evidence="7">Muscle</tissue>
    </source>
</reference>
<dbReference type="InterPro" id="IPR043136">
    <property type="entry name" value="B30.2/SPRY_sf"/>
</dbReference>
<dbReference type="InterPro" id="IPR050143">
    <property type="entry name" value="TRIM/RBCC"/>
</dbReference>
<dbReference type="Pfam" id="PF13445">
    <property type="entry name" value="zf-RING_UBOX"/>
    <property type="match status" value="1"/>
</dbReference>
<evidence type="ECO:0000313" key="8">
    <source>
        <dbReference type="Proteomes" id="UP000539920"/>
    </source>
</evidence>
<dbReference type="PROSITE" id="PS50188">
    <property type="entry name" value="B302_SPRY"/>
    <property type="match status" value="1"/>
</dbReference>
<gene>
    <name evidence="7" type="primary">Trim35</name>
    <name evidence="7" type="ORF">PLONIG_R14152</name>
</gene>
<organism evidence="7 8">
    <name type="scientific">Ploceus nigricollis</name>
    <dbReference type="NCBI Taxonomy" id="441696"/>
    <lineage>
        <taxon>Eukaryota</taxon>
        <taxon>Metazoa</taxon>
        <taxon>Chordata</taxon>
        <taxon>Craniata</taxon>
        <taxon>Vertebrata</taxon>
        <taxon>Euteleostomi</taxon>
        <taxon>Archelosauria</taxon>
        <taxon>Archosauria</taxon>
        <taxon>Dinosauria</taxon>
        <taxon>Saurischia</taxon>
        <taxon>Theropoda</taxon>
        <taxon>Coelurosauria</taxon>
        <taxon>Aves</taxon>
        <taxon>Neognathae</taxon>
        <taxon>Neoaves</taxon>
        <taxon>Telluraves</taxon>
        <taxon>Australaves</taxon>
        <taxon>Passeriformes</taxon>
        <taxon>Passeroidea</taxon>
        <taxon>Ploceidae</taxon>
        <taxon>Ploceinae</taxon>
        <taxon>Ploceus</taxon>
    </lineage>
</organism>
<dbReference type="SMART" id="SM00449">
    <property type="entry name" value="SPRY"/>
    <property type="match status" value="1"/>
</dbReference>
<dbReference type="SUPFAM" id="SSF49899">
    <property type="entry name" value="Concanavalin A-like lectins/glucanases"/>
    <property type="match status" value="1"/>
</dbReference>
<sequence>PCSSSSAAPSATPGFKEELLCPICYDPFREAVTLPCGHNFCKGCISRSWENQRHACPLCKESSSLEDLRVNHTLKNLVELILKEEGQRQGRGAALCPLHQEEPNSQQHEGHKMRPVQEAAADFRAKLANMESSLRDKAKDFGTVRRSYESISRHNEAESERLERQVKWEFEKLHKFLWDEEQAVLAQLREETGRKQDLIQGKMEQLAEASQALLNEAAQLQADLKQDDYTFLMTHKNRKRRIACTVEEPEAVPSGMLLDVAKYLGSLQYNVWKKMLDTITAVPFSLDPNSAAGWLSVSEDLSSVSSCSYKASVENPERFTSAPCILGSRGFSEGFHTWEVDLGGLTNWRVGVSRPHRGSHWSFHHDSRSGFWYIYHLHGKDECRASNAVRSETALGNIRRVRVELDCTEGELSFYDADLQSHIYTFHEKFGGVVFPYFYVGNSQGDANAKTLRICPLRVRVLEDVP</sequence>
<keyword evidence="3" id="KW-0862">Zinc</keyword>
<dbReference type="InterPro" id="IPR003879">
    <property type="entry name" value="Butyrophylin_SPRY"/>
</dbReference>
<feature type="domain" description="RING-type" evidence="5">
    <location>
        <begin position="21"/>
        <end position="60"/>
    </location>
</feature>
<comment type="caution">
    <text evidence="7">The sequence shown here is derived from an EMBL/GenBank/DDBJ whole genome shotgun (WGS) entry which is preliminary data.</text>
</comment>
<dbReference type="Pfam" id="PF00622">
    <property type="entry name" value="SPRY"/>
    <property type="match status" value="1"/>
</dbReference>
<dbReference type="InterPro" id="IPR013320">
    <property type="entry name" value="ConA-like_dom_sf"/>
</dbReference>
<evidence type="ECO:0000256" key="3">
    <source>
        <dbReference type="ARBA" id="ARBA00022833"/>
    </source>
</evidence>
<dbReference type="Gene3D" id="3.30.40.10">
    <property type="entry name" value="Zinc/RING finger domain, C3HC4 (zinc finger)"/>
    <property type="match status" value="1"/>
</dbReference>
<evidence type="ECO:0000259" key="5">
    <source>
        <dbReference type="PROSITE" id="PS50089"/>
    </source>
</evidence>
<dbReference type="Pfam" id="PF13765">
    <property type="entry name" value="PRY"/>
    <property type="match status" value="1"/>
</dbReference>
<dbReference type="SUPFAM" id="SSF57850">
    <property type="entry name" value="RING/U-box"/>
    <property type="match status" value="1"/>
</dbReference>
<evidence type="ECO:0000256" key="4">
    <source>
        <dbReference type="PROSITE-ProRule" id="PRU00175"/>
    </source>
</evidence>
<dbReference type="PROSITE" id="PS50089">
    <property type="entry name" value="ZF_RING_2"/>
    <property type="match status" value="1"/>
</dbReference>
<dbReference type="InterPro" id="IPR013083">
    <property type="entry name" value="Znf_RING/FYVE/PHD"/>
</dbReference>
<dbReference type="GO" id="GO:0008270">
    <property type="term" value="F:zinc ion binding"/>
    <property type="evidence" value="ECO:0007669"/>
    <property type="project" value="UniProtKB-KW"/>
</dbReference>
<dbReference type="InterPro" id="IPR006574">
    <property type="entry name" value="PRY"/>
</dbReference>
<dbReference type="Proteomes" id="UP000539920">
    <property type="component" value="Unassembled WGS sequence"/>
</dbReference>
<dbReference type="AlphaFoldDB" id="A0A7L0YHS8"/>
<feature type="non-terminal residue" evidence="7">
    <location>
        <position position="466"/>
    </location>
</feature>
<dbReference type="InterPro" id="IPR027370">
    <property type="entry name" value="Znf-RING_euk"/>
</dbReference>
<keyword evidence="2 4" id="KW-0863">Zinc-finger</keyword>